<feature type="compositionally biased region" description="Polar residues" evidence="1">
    <location>
        <begin position="77"/>
        <end position="88"/>
    </location>
</feature>
<dbReference type="Proteomes" id="UP001328107">
    <property type="component" value="Unassembled WGS sequence"/>
</dbReference>
<dbReference type="InterPro" id="IPR011993">
    <property type="entry name" value="PH-like_dom_sf"/>
</dbReference>
<accession>A0AAN5CNN2</accession>
<evidence type="ECO:0000256" key="2">
    <source>
        <dbReference type="SAM" id="Phobius"/>
    </source>
</evidence>
<proteinExistence type="predicted"/>
<evidence type="ECO:0000313" key="5">
    <source>
        <dbReference type="Proteomes" id="UP001328107"/>
    </source>
</evidence>
<name>A0AAN5CNN2_9BILA</name>
<keyword evidence="2" id="KW-1133">Transmembrane helix</keyword>
<dbReference type="AlphaFoldDB" id="A0AAN5CNN2"/>
<feature type="region of interest" description="Disordered" evidence="1">
    <location>
        <begin position="370"/>
        <end position="408"/>
    </location>
</feature>
<reference evidence="5" key="1">
    <citation type="submission" date="2022-10" db="EMBL/GenBank/DDBJ databases">
        <title>Genome assembly of Pristionchus species.</title>
        <authorList>
            <person name="Yoshida K."/>
            <person name="Sommer R.J."/>
        </authorList>
    </citation>
    <scope>NUCLEOTIDE SEQUENCE [LARGE SCALE GENOMIC DNA]</scope>
    <source>
        <strain evidence="5">RS5460</strain>
    </source>
</reference>
<dbReference type="Gene3D" id="2.30.29.30">
    <property type="entry name" value="Pleckstrin-homology domain (PH domain)/Phosphotyrosine-binding domain (PTB)"/>
    <property type="match status" value="1"/>
</dbReference>
<organism evidence="4 5">
    <name type="scientific">Pristionchus mayeri</name>
    <dbReference type="NCBI Taxonomy" id="1317129"/>
    <lineage>
        <taxon>Eukaryota</taxon>
        <taxon>Metazoa</taxon>
        <taxon>Ecdysozoa</taxon>
        <taxon>Nematoda</taxon>
        <taxon>Chromadorea</taxon>
        <taxon>Rhabditida</taxon>
        <taxon>Rhabditina</taxon>
        <taxon>Diplogasteromorpha</taxon>
        <taxon>Diplogasteroidea</taxon>
        <taxon>Neodiplogasteridae</taxon>
        <taxon>Pristionchus</taxon>
    </lineage>
</organism>
<feature type="transmembrane region" description="Helical" evidence="2">
    <location>
        <begin position="298"/>
        <end position="331"/>
    </location>
</feature>
<sequence length="534" mass="61203">LFFPLSFQKGKEMGLHWVSIVSSFRMRDRLGARPRQSGSNSPPLIRYGAERAIECSDDDGRSKASSRKYIPSMKKAASTTGISNNSESSSRETQRGTFGDLFSLDSEYPLNTRFPLVNAVSREIRWFIIDIIDAFQRKEVSVVEGEHGEMIELYDPKTSLSVVQLRKDLKRLLAASRPLLEAAAAGFDLLMWANPVATLLLVLVYMYSIWTGYFWALFFKLLLLQLTLNYFKAIHNVDIGLYFLPRKEIPIPKLDMSSGQLLIDLAKIAQWAVKCAADILEKFESLFTWKRPDVTFHFYLLCIYWLMWSLCFSIGTCFGACGMTFGIRLFFTTYLFNKFPRLRYRLDTYGYFYRNLPVKSGDIPARPQFTDSRSFPSSSSHSKRSDDNGNLRRHRSLDPISFSPRSTSISDIESVDSLEEEDIIDDVLDHRRCIMMEKGSSKASVSGTLHLTEHALVFRSNLGEDERMIILEEIVAIRQVNGVRTLSLLTGSRKGLEIELEEREKTSFIGISRRDEFFDSLRQRASPRTQFYLS</sequence>
<evidence type="ECO:0000259" key="3">
    <source>
        <dbReference type="Pfam" id="PF02893"/>
    </source>
</evidence>
<gene>
    <name evidence="4" type="ORF">PMAYCL1PPCAC_17815</name>
</gene>
<feature type="non-terminal residue" evidence="4">
    <location>
        <position position="1"/>
    </location>
</feature>
<dbReference type="PANTHER" id="PTHR37402">
    <property type="entry name" value="GRAM DOMAIN-CONTAINING PROTEIN 4"/>
    <property type="match status" value="1"/>
</dbReference>
<evidence type="ECO:0000256" key="1">
    <source>
        <dbReference type="SAM" id="MobiDB-lite"/>
    </source>
</evidence>
<comment type="caution">
    <text evidence="4">The sequence shown here is derived from an EMBL/GenBank/DDBJ whole genome shotgun (WGS) entry which is preliminary data.</text>
</comment>
<dbReference type="PANTHER" id="PTHR37402:SF1">
    <property type="entry name" value="GRAM DOMAIN-CONTAINING PROTEIN 4"/>
    <property type="match status" value="1"/>
</dbReference>
<dbReference type="InterPro" id="IPR004182">
    <property type="entry name" value="GRAM"/>
</dbReference>
<dbReference type="GO" id="GO:0006915">
    <property type="term" value="P:apoptotic process"/>
    <property type="evidence" value="ECO:0007669"/>
    <property type="project" value="InterPro"/>
</dbReference>
<evidence type="ECO:0000313" key="4">
    <source>
        <dbReference type="EMBL" id="GMR47620.1"/>
    </source>
</evidence>
<feature type="region of interest" description="Disordered" evidence="1">
    <location>
        <begin position="56"/>
        <end position="94"/>
    </location>
</feature>
<dbReference type="InterPro" id="IPR037847">
    <property type="entry name" value="GRAMDC4"/>
</dbReference>
<protein>
    <recommendedName>
        <fullName evidence="3">GRAM domain-containing protein</fullName>
    </recommendedName>
</protein>
<keyword evidence="2" id="KW-0472">Membrane</keyword>
<dbReference type="Pfam" id="PF02893">
    <property type="entry name" value="GRAM"/>
    <property type="match status" value="1"/>
</dbReference>
<dbReference type="EMBL" id="BTRK01000004">
    <property type="protein sequence ID" value="GMR47620.1"/>
    <property type="molecule type" value="Genomic_DNA"/>
</dbReference>
<keyword evidence="2" id="KW-0812">Transmembrane</keyword>
<dbReference type="GO" id="GO:0034164">
    <property type="term" value="P:negative regulation of toll-like receptor 9 signaling pathway"/>
    <property type="evidence" value="ECO:0007669"/>
    <property type="project" value="TreeGrafter"/>
</dbReference>
<keyword evidence="5" id="KW-1185">Reference proteome</keyword>
<feature type="domain" description="GRAM" evidence="3">
    <location>
        <begin position="416"/>
        <end position="522"/>
    </location>
</feature>